<evidence type="ECO:0000313" key="2">
    <source>
        <dbReference type="Proteomes" id="UP001472677"/>
    </source>
</evidence>
<reference evidence="1 2" key="1">
    <citation type="journal article" date="2024" name="G3 (Bethesda)">
        <title>Genome assembly of Hibiscus sabdariffa L. provides insights into metabolisms of medicinal natural products.</title>
        <authorList>
            <person name="Kim T."/>
        </authorList>
    </citation>
    <scope>NUCLEOTIDE SEQUENCE [LARGE SCALE GENOMIC DNA]</scope>
    <source>
        <strain evidence="1">TK-2024</strain>
        <tissue evidence="1">Old leaves</tissue>
    </source>
</reference>
<dbReference type="Proteomes" id="UP001472677">
    <property type="component" value="Unassembled WGS sequence"/>
</dbReference>
<accession>A0ABR2DRS5</accession>
<proteinExistence type="predicted"/>
<sequence>MFQTCRSVRIKSYIISFRTTTQLNGWRKSLLEGAIPGAAFETTLNHSSMEESAGPKQIGSGIYSSQEIQLVTHKKFWWSLLSISITAKPRLSGDPIAGEIPTATMAADTASQLALLELPETSAAIEANLSAISEKATEM</sequence>
<gene>
    <name evidence="1" type="ORF">V6N12_026090</name>
</gene>
<name>A0ABR2DRS5_9ROSI</name>
<comment type="caution">
    <text evidence="1">The sequence shown here is derived from an EMBL/GenBank/DDBJ whole genome shotgun (WGS) entry which is preliminary data.</text>
</comment>
<protein>
    <submittedName>
        <fullName evidence="1">Uncharacterized protein</fullName>
    </submittedName>
</protein>
<keyword evidence="2" id="KW-1185">Reference proteome</keyword>
<dbReference type="EMBL" id="JBBPBM010000023">
    <property type="protein sequence ID" value="KAK8545252.1"/>
    <property type="molecule type" value="Genomic_DNA"/>
</dbReference>
<organism evidence="1 2">
    <name type="scientific">Hibiscus sabdariffa</name>
    <name type="common">roselle</name>
    <dbReference type="NCBI Taxonomy" id="183260"/>
    <lineage>
        <taxon>Eukaryota</taxon>
        <taxon>Viridiplantae</taxon>
        <taxon>Streptophyta</taxon>
        <taxon>Embryophyta</taxon>
        <taxon>Tracheophyta</taxon>
        <taxon>Spermatophyta</taxon>
        <taxon>Magnoliopsida</taxon>
        <taxon>eudicotyledons</taxon>
        <taxon>Gunneridae</taxon>
        <taxon>Pentapetalae</taxon>
        <taxon>rosids</taxon>
        <taxon>malvids</taxon>
        <taxon>Malvales</taxon>
        <taxon>Malvaceae</taxon>
        <taxon>Malvoideae</taxon>
        <taxon>Hibiscus</taxon>
    </lineage>
</organism>
<evidence type="ECO:0000313" key="1">
    <source>
        <dbReference type="EMBL" id="KAK8545252.1"/>
    </source>
</evidence>